<name>A0ABX7C2T5_9HYPH</name>
<reference evidence="3 4" key="1">
    <citation type="submission" date="2021-01" db="EMBL/GenBank/DDBJ databases">
        <title>Genome seq and assembly of Devosia sp. LEGU1.</title>
        <authorList>
            <person name="Chhetri G."/>
        </authorList>
    </citation>
    <scope>NUCLEOTIDE SEQUENCE [LARGE SCALE GENOMIC DNA]</scope>
    <source>
        <strain evidence="3 4">LEGU1</strain>
    </source>
</reference>
<accession>A0ABX7C2T5</accession>
<dbReference type="InterPro" id="IPR003869">
    <property type="entry name" value="Polysac_CapD-like"/>
</dbReference>
<comment type="similarity">
    <text evidence="1">Belongs to the polysaccharide synthase family.</text>
</comment>
<dbReference type="PANTHER" id="PTHR43318">
    <property type="entry name" value="UDP-N-ACETYLGLUCOSAMINE 4,6-DEHYDRATASE"/>
    <property type="match status" value="1"/>
</dbReference>
<gene>
    <name evidence="3" type="ORF">JI748_11435</name>
</gene>
<dbReference type="Gene3D" id="3.40.50.720">
    <property type="entry name" value="NAD(P)-binding Rossmann-like Domain"/>
    <property type="match status" value="1"/>
</dbReference>
<keyword evidence="4" id="KW-1185">Reference proteome</keyword>
<feature type="domain" description="Polysaccharide biosynthesis protein CapD-like" evidence="2">
    <location>
        <begin position="37"/>
        <end position="343"/>
    </location>
</feature>
<protein>
    <submittedName>
        <fullName evidence="3">Polysaccharide biosynthesis protein</fullName>
    </submittedName>
</protein>
<sequence length="408" mass="44955">MKQPLHQIATGRAGSLFESDIAQSEDALRAAITGKRVLAIGGAGSIGSSTVLQIAMRQPDTLHVVDQNENGLAELVRRLRSQPDIWSVRDFQTLPLDYGSAAMRHLLASQTPYDLVLNFAALKHVRSEKDPFSTLQMFDTNLLKQERFMGWLAGTGFAGRFFTVSTDKAANPSSMMGASKRAMEHVLFNSSAAAALPGIKTSARFANVAFSNGSLLQGFENRLARIEPLAAPRDTRRYFVSLQESGELCVLAAALAPDHTIVIPRLDPEKHLVTLQEIAESFLRHHGYEPAHYADEREACAAARIEAQRGFWPLILTVLDTSGEKPYEEFMTDRERSREMGLPNLRVVDYLAADRVAIEAMLRETEMLVNDVSAGVLSKDRLKALLALVEPGFLTTHKDAAANLDQRL</sequence>
<dbReference type="InterPro" id="IPR036291">
    <property type="entry name" value="NAD(P)-bd_dom_sf"/>
</dbReference>
<dbReference type="RefSeq" id="WP_201630677.1">
    <property type="nucleotide sequence ID" value="NZ_CP068046.1"/>
</dbReference>
<dbReference type="PANTHER" id="PTHR43318:SF1">
    <property type="entry name" value="POLYSACCHARIDE BIOSYNTHESIS PROTEIN EPSC-RELATED"/>
    <property type="match status" value="1"/>
</dbReference>
<proteinExistence type="inferred from homology"/>
<organism evidence="3 4">
    <name type="scientific">Devosia rhizoryzae</name>
    <dbReference type="NCBI Taxonomy" id="2774137"/>
    <lineage>
        <taxon>Bacteria</taxon>
        <taxon>Pseudomonadati</taxon>
        <taxon>Pseudomonadota</taxon>
        <taxon>Alphaproteobacteria</taxon>
        <taxon>Hyphomicrobiales</taxon>
        <taxon>Devosiaceae</taxon>
        <taxon>Devosia</taxon>
    </lineage>
</organism>
<evidence type="ECO:0000256" key="1">
    <source>
        <dbReference type="ARBA" id="ARBA00007430"/>
    </source>
</evidence>
<dbReference type="EMBL" id="CP068046">
    <property type="protein sequence ID" value="QQR38391.1"/>
    <property type="molecule type" value="Genomic_DNA"/>
</dbReference>
<dbReference type="SUPFAM" id="SSF51735">
    <property type="entry name" value="NAD(P)-binding Rossmann-fold domains"/>
    <property type="match status" value="1"/>
</dbReference>
<dbReference type="Proteomes" id="UP000595857">
    <property type="component" value="Chromosome"/>
</dbReference>
<evidence type="ECO:0000313" key="4">
    <source>
        <dbReference type="Proteomes" id="UP000595857"/>
    </source>
</evidence>
<evidence type="ECO:0000259" key="2">
    <source>
        <dbReference type="Pfam" id="PF02719"/>
    </source>
</evidence>
<dbReference type="Gene3D" id="3.90.25.40">
    <property type="match status" value="1"/>
</dbReference>
<dbReference type="Pfam" id="PF02719">
    <property type="entry name" value="Polysacc_synt_2"/>
    <property type="match status" value="1"/>
</dbReference>
<evidence type="ECO:0000313" key="3">
    <source>
        <dbReference type="EMBL" id="QQR38391.1"/>
    </source>
</evidence>
<dbReference type="InterPro" id="IPR051203">
    <property type="entry name" value="Polysaccharide_Synthase-Rel"/>
</dbReference>